<proteinExistence type="predicted"/>
<name>A0ABQ7JUW1_9FUNG</name>
<feature type="region of interest" description="Disordered" evidence="1">
    <location>
        <begin position="1229"/>
        <end position="1457"/>
    </location>
</feature>
<feature type="region of interest" description="Disordered" evidence="1">
    <location>
        <begin position="881"/>
        <end position="921"/>
    </location>
</feature>
<gene>
    <name evidence="2" type="ORF">BGZ96_010199</name>
</gene>
<reference evidence="2 3" key="1">
    <citation type="journal article" date="2020" name="Fungal Divers.">
        <title>Resolving the Mortierellaceae phylogeny through synthesis of multi-gene phylogenetics and phylogenomics.</title>
        <authorList>
            <person name="Vandepol N."/>
            <person name="Liber J."/>
            <person name="Desiro A."/>
            <person name="Na H."/>
            <person name="Kennedy M."/>
            <person name="Barry K."/>
            <person name="Grigoriev I.V."/>
            <person name="Miller A.N."/>
            <person name="O'Donnell K."/>
            <person name="Stajich J.E."/>
            <person name="Bonito G."/>
        </authorList>
    </citation>
    <scope>NUCLEOTIDE SEQUENCE [LARGE SCALE GENOMIC DNA]</scope>
    <source>
        <strain evidence="2 3">AD045</strain>
    </source>
</reference>
<feature type="compositionally biased region" description="Polar residues" evidence="1">
    <location>
        <begin position="899"/>
        <end position="921"/>
    </location>
</feature>
<feature type="compositionally biased region" description="Polar residues" evidence="1">
    <location>
        <begin position="118"/>
        <end position="130"/>
    </location>
</feature>
<feature type="region of interest" description="Disordered" evidence="1">
    <location>
        <begin position="978"/>
        <end position="1069"/>
    </location>
</feature>
<feature type="compositionally biased region" description="Basic and acidic residues" evidence="1">
    <location>
        <begin position="408"/>
        <end position="421"/>
    </location>
</feature>
<sequence length="1457" mass="155601">MNLPSRRHEKGGHDVSLVSSSSSWGSPSATSTAVLGSAPSAGSSPTVDGTSPVMSMVSQGQASDSPQPDALGGSPFQKATPRAWGAVTHTSDSNLAEYPTAAEAAKKVQEHQGEHHQGNGSLHHTSNSVSGAKPTLPITSSGEPMAKTVSAMSGGDNWDEADEDEGVDFLNAEAIEFADGSVVVAAAVAQTIETPKEEATPLSTTTQKPVANPQPTTSSKPVTSHHPVATHAPEERIVDRGDVDFNRSLPNRTPRTAGHSLYQPNHEQGSRFGSHDRGHQALWQGGPSDRRSSSDRTQGFHPNQRRESFGSRDHPGPPRRDSYDRREPPNRSGSYSRERDISYRDNDYGSDRRLSHDRQSHGPDRFSDRPSRDYQLLSRTKDGSLDRSGHFGQGPHPHTHTGPYDRAGPLDRVDPLHRIGPHDVPSPGYRTFGHHQQPPNADQGYVGPPRSIDGDDSRLNNHGHIVPVGAVEYDRPAQVSEEQREAMKHAADEARRRRQEEEAKYEEARARAKAKADEMAKRADEVRLAKEKEEQAAKEKDELAKQELEAIRVKEREEAEAERLANLPATVKEFGNPNLRPHIIELSEEEQKEALGKWQALPGRLAKEDADRAAQIKEKRLMEAEQRAQAANGVSAPSATAASTASTAPAVGPWRRGQPLPKAKVEPEAKTDSAPSVTAKKDEKIFDHVKPCPPSTQGIVHEPRVEQLDKVMHRIEESFQSRGNSVQAMEANMKRPADHPEQTNQSSGIASDGTEKDKTPQPEQIPPTTTHDKTPLKEKSRNAKASRAERSTNGDSSTWRKDDKVAGFKSESTVIADNDTGKAMAATASPPRPISNGRKSRSAAAAYSKGNYPAKVKGAKDVVKIADITRIHARLSLQSAGDQELELNSKEGAEDKSGDQTTGYKSESSKPGVSAKRNSLSTSSAATIFPVNVEKAARNRGSMSFMVESEIDLPHVVDTAPAVDGTTVKAPFETSAAFEDQNHSIKESPGQTWSNGHEEQQQFKTTAHPQSHGGNHIAVPHTMGMLPAGPNMHMFDGSVNRGPSQHAQPNWGSTPGADVTSQGGAGGGAHAVMMTASGVSGPSHPPQAYSVMMAPPYYLQGYHQPPYYYQRPMAPAPHMNAFPGAGMPPPFGTVPLSPVDARGSPELSNQALNATTSGPSDLQSDTSSQAATSPGSAILGPHHWLPRFSVAGDAPPQQAIVSAGPFLVPAPTPQQAQANIMAAANINRVPQPRPYGHHPHSQMMHQQPLASHSMKHPGRVQTSGPASLESSFQEGSGSPTTTDGWNSPATLPSSSSTSASPASSGGRNHGPGQVHSWAPGAGRAGSMGGVGGGPSGSYGNYQPMPHHVHPNSGRGGRGGYGNYHPSREFRPRGGYVGHLNQPHMQGHPSSYSYGHHHQQHGGQPAGVSSGVSGSMESSSPSHSNQHSHQHPQHPATPQPPRVAHSAVVTPASTALPF</sequence>
<feature type="compositionally biased region" description="Basic and acidic residues" evidence="1">
    <location>
        <begin position="679"/>
        <end position="690"/>
    </location>
</feature>
<comment type="caution">
    <text evidence="2">The sequence shown here is derived from an EMBL/GenBank/DDBJ whole genome shotgun (WGS) entry which is preliminary data.</text>
</comment>
<feature type="compositionally biased region" description="Polar residues" evidence="1">
    <location>
        <begin position="201"/>
        <end position="222"/>
    </location>
</feature>
<feature type="compositionally biased region" description="Basic and acidic residues" evidence="1">
    <location>
        <begin position="379"/>
        <end position="389"/>
    </location>
</feature>
<feature type="compositionally biased region" description="Polar residues" evidence="1">
    <location>
        <begin position="1146"/>
        <end position="1175"/>
    </location>
</feature>
<feature type="compositionally biased region" description="Gly residues" evidence="1">
    <location>
        <begin position="1322"/>
        <end position="1336"/>
    </location>
</feature>
<evidence type="ECO:0000256" key="1">
    <source>
        <dbReference type="SAM" id="MobiDB-lite"/>
    </source>
</evidence>
<feature type="compositionally biased region" description="Low complexity" evidence="1">
    <location>
        <begin position="1400"/>
        <end position="1424"/>
    </location>
</feature>
<protein>
    <submittedName>
        <fullName evidence="2">Uncharacterized protein</fullName>
    </submittedName>
</protein>
<feature type="compositionally biased region" description="Polar residues" evidence="1">
    <location>
        <begin position="40"/>
        <end position="66"/>
    </location>
</feature>
<feature type="region of interest" description="Disordered" evidence="1">
    <location>
        <begin position="1135"/>
        <end position="1178"/>
    </location>
</feature>
<feature type="compositionally biased region" description="Basic and acidic residues" evidence="1">
    <location>
        <begin position="336"/>
        <end position="372"/>
    </location>
</feature>
<dbReference type="Proteomes" id="UP001194696">
    <property type="component" value="Unassembled WGS sequence"/>
</dbReference>
<feature type="compositionally biased region" description="Polar residues" evidence="1">
    <location>
        <begin position="1260"/>
        <end position="1285"/>
    </location>
</feature>
<keyword evidence="3" id="KW-1185">Reference proteome</keyword>
<feature type="compositionally biased region" description="Low complexity" evidence="1">
    <location>
        <begin position="635"/>
        <end position="650"/>
    </location>
</feature>
<feature type="compositionally biased region" description="Low complexity" evidence="1">
    <location>
        <begin position="16"/>
        <end position="31"/>
    </location>
</feature>
<feature type="region of interest" description="Disordered" evidence="1">
    <location>
        <begin position="622"/>
        <end position="853"/>
    </location>
</feature>
<feature type="compositionally biased region" description="Basic and acidic residues" evidence="1">
    <location>
        <begin position="770"/>
        <end position="806"/>
    </location>
</feature>
<feature type="compositionally biased region" description="Basic and acidic residues" evidence="1">
    <location>
        <begin position="887"/>
        <end position="898"/>
    </location>
</feature>
<feature type="compositionally biased region" description="Basic residues" evidence="1">
    <location>
        <begin position="1"/>
        <end position="10"/>
    </location>
</feature>
<feature type="compositionally biased region" description="Basic and acidic residues" evidence="1">
    <location>
        <begin position="232"/>
        <end position="245"/>
    </location>
</feature>
<feature type="compositionally biased region" description="Basic and acidic residues" evidence="1">
    <location>
        <begin position="481"/>
        <end position="526"/>
    </location>
</feature>
<feature type="compositionally biased region" description="Basic and acidic residues" evidence="1">
    <location>
        <begin position="104"/>
        <end position="117"/>
    </location>
</feature>
<feature type="compositionally biased region" description="Polar residues" evidence="1">
    <location>
        <begin position="1002"/>
        <end position="1013"/>
    </location>
</feature>
<dbReference type="EMBL" id="JAAAIM010000654">
    <property type="protein sequence ID" value="KAG0285566.1"/>
    <property type="molecule type" value="Genomic_DNA"/>
</dbReference>
<evidence type="ECO:0000313" key="2">
    <source>
        <dbReference type="EMBL" id="KAG0285566.1"/>
    </source>
</evidence>
<feature type="region of interest" description="Disordered" evidence="1">
    <location>
        <begin position="1"/>
        <end position="162"/>
    </location>
</feature>
<organism evidence="2 3">
    <name type="scientific">Linnemannia gamsii</name>
    <dbReference type="NCBI Taxonomy" id="64522"/>
    <lineage>
        <taxon>Eukaryota</taxon>
        <taxon>Fungi</taxon>
        <taxon>Fungi incertae sedis</taxon>
        <taxon>Mucoromycota</taxon>
        <taxon>Mortierellomycotina</taxon>
        <taxon>Mortierellomycetes</taxon>
        <taxon>Mortierellales</taxon>
        <taxon>Mortierellaceae</taxon>
        <taxon>Linnemannia</taxon>
    </lineage>
</organism>
<feature type="compositionally biased region" description="Polar residues" evidence="1">
    <location>
        <begin position="1041"/>
        <end position="1053"/>
    </location>
</feature>
<evidence type="ECO:0000313" key="3">
    <source>
        <dbReference type="Proteomes" id="UP001194696"/>
    </source>
</evidence>
<feature type="compositionally biased region" description="Basic and acidic residues" evidence="1">
    <location>
        <begin position="304"/>
        <end position="329"/>
    </location>
</feature>
<accession>A0ABQ7JUW1</accession>
<feature type="region of interest" description="Disordered" evidence="1">
    <location>
        <begin position="193"/>
        <end position="526"/>
    </location>
</feature>
<feature type="compositionally biased region" description="Low complexity" evidence="1">
    <location>
        <begin position="1287"/>
        <end position="1304"/>
    </location>
</feature>
<feature type="compositionally biased region" description="Basic and acidic residues" evidence="1">
    <location>
        <begin position="732"/>
        <end position="741"/>
    </location>
</feature>
<feature type="compositionally biased region" description="Basic and acidic residues" evidence="1">
    <location>
        <begin position="701"/>
        <end position="719"/>
    </location>
</feature>